<dbReference type="EMBL" id="CP001634">
    <property type="protein sequence ID" value="ACR79347.1"/>
    <property type="molecule type" value="Genomic_DNA"/>
</dbReference>
<name>C5CF70_KOSOT</name>
<evidence type="ECO:0000313" key="2">
    <source>
        <dbReference type="Proteomes" id="UP000002382"/>
    </source>
</evidence>
<reference evidence="1 2" key="1">
    <citation type="submission" date="2009-06" db="EMBL/GenBank/DDBJ databases">
        <title>Complete sequence of Thermotogales bacterium TBF 19.5.1.</title>
        <authorList>
            <consortium name="US DOE Joint Genome Institute"/>
            <person name="Lucas S."/>
            <person name="Copeland A."/>
            <person name="Lapidus A."/>
            <person name="Glavina del Rio T."/>
            <person name="Tice H."/>
            <person name="Bruce D."/>
            <person name="Goodwin L."/>
            <person name="Pitluck S."/>
            <person name="Chertkov O."/>
            <person name="Brettin T."/>
            <person name="Detter J.C."/>
            <person name="Han C."/>
            <person name="Schmutz J."/>
            <person name="Larimer F."/>
            <person name="Land M."/>
            <person name="Hauser L."/>
            <person name="Kyrpides N."/>
            <person name="Ovchinnikova G."/>
            <person name="Noll K."/>
        </authorList>
    </citation>
    <scope>NUCLEOTIDE SEQUENCE [LARGE SCALE GENOMIC DNA]</scope>
    <source>
        <strain evidence="2">ATCC BAA-1733 / DSM 21960 / TBF 19.5.1</strain>
    </source>
</reference>
<sequence length="210" mass="22737">MKKGILITTLVAVLIVSASIFAFGGRWSQTDQASNVPGAGYAYRTTQDDFQPLHQYCDGTCLDGEEIAIEGTIVDITFDSTMKIIVETEDGSTYEVHTGPVWLYDGIELKVGATVSIDGNLVTTDSGSYVVVNAIDVDGNKVVLRDEDGFINWAQGRMAGNAPMGRAAQMNVQSRSFGRARGSFGKEAPRGGFRTNMDVQNNFGPGYCWR</sequence>
<accession>C5CF70</accession>
<organism evidence="1 2">
    <name type="scientific">Kosmotoga olearia (strain ATCC BAA-1733 / DSM 21960 / TBF 19.5.1)</name>
    <dbReference type="NCBI Taxonomy" id="521045"/>
    <lineage>
        <taxon>Bacteria</taxon>
        <taxon>Thermotogati</taxon>
        <taxon>Thermotogota</taxon>
        <taxon>Thermotogae</taxon>
        <taxon>Kosmotogales</taxon>
        <taxon>Kosmotogaceae</taxon>
        <taxon>Kosmotoga</taxon>
    </lineage>
</organism>
<protein>
    <submittedName>
        <fullName evidence="1">Uncharacterized protein</fullName>
    </submittedName>
</protein>
<keyword evidence="2" id="KW-1185">Reference proteome</keyword>
<dbReference type="Proteomes" id="UP000002382">
    <property type="component" value="Chromosome"/>
</dbReference>
<gene>
    <name evidence="1" type="ordered locus">Kole_0630</name>
</gene>
<reference evidence="1 2" key="2">
    <citation type="journal article" date="2011" name="J. Bacteriol.">
        <title>Genome Sequence of Kosmotoga olearia Strain TBF 19.5.1, a Thermophilic Bacterium with a Wide Growth Temperature Range, Isolated from the Troll B Oil Platform in the North Sea.</title>
        <authorList>
            <person name="Swithers K.S."/>
            <person name="Dipippo J.L."/>
            <person name="Bruce D.C."/>
            <person name="Detter C."/>
            <person name="Tapia R."/>
            <person name="Han S."/>
            <person name="Goodwin L.A."/>
            <person name="Han J."/>
            <person name="Woyke T."/>
            <person name="Pitluck S."/>
            <person name="Pennacchio L."/>
            <person name="Nolan M."/>
            <person name="Mikhailova N."/>
            <person name="Land M.L."/>
            <person name="Nesbo C.L."/>
            <person name="Gogarten J.P."/>
            <person name="Noll K.M."/>
        </authorList>
    </citation>
    <scope>NUCLEOTIDE SEQUENCE [LARGE SCALE GENOMIC DNA]</scope>
    <source>
        <strain evidence="2">ATCC BAA-1733 / DSM 21960 / TBF 19.5.1</strain>
    </source>
</reference>
<evidence type="ECO:0000313" key="1">
    <source>
        <dbReference type="EMBL" id="ACR79347.1"/>
    </source>
</evidence>
<dbReference type="KEGG" id="kol:Kole_0630"/>
<dbReference type="RefSeq" id="WP_012745129.1">
    <property type="nucleotide sequence ID" value="NC_012785.1"/>
</dbReference>
<dbReference type="AlphaFoldDB" id="C5CF70"/>
<dbReference type="HOGENOM" id="CLU_1308783_0_0_0"/>
<dbReference type="OrthoDB" id="47455at2"/>
<dbReference type="eggNOG" id="ENOG5033KHW">
    <property type="taxonomic scope" value="Bacteria"/>
</dbReference>
<proteinExistence type="predicted"/>